<name>A0AAD3TUY9_9TREE</name>
<accession>A0AAD3TUY9</accession>
<reference evidence="1" key="2">
    <citation type="submission" date="2023-06" db="EMBL/GenBank/DDBJ databases">
        <authorList>
            <person name="Kobayashi Y."/>
            <person name="Kayamori A."/>
            <person name="Aoki K."/>
            <person name="Shiwa Y."/>
            <person name="Fujita N."/>
            <person name="Sugita T."/>
            <person name="Iwasaki W."/>
            <person name="Tanaka N."/>
            <person name="Takashima M."/>
        </authorList>
    </citation>
    <scope>NUCLEOTIDE SEQUENCE</scope>
    <source>
        <strain evidence="1">HIS016</strain>
    </source>
</reference>
<dbReference type="AlphaFoldDB" id="A0AAD3TUY9"/>
<protein>
    <submittedName>
        <fullName evidence="1">Uncharacterized protein</fullName>
    </submittedName>
</protein>
<dbReference type="EMBL" id="BTCM01000003">
    <property type="protein sequence ID" value="GMK56935.1"/>
    <property type="molecule type" value="Genomic_DNA"/>
</dbReference>
<dbReference type="Proteomes" id="UP001222932">
    <property type="component" value="Unassembled WGS sequence"/>
</dbReference>
<reference evidence="1" key="1">
    <citation type="journal article" date="2023" name="BMC Genomics">
        <title>Chromosome-level genome assemblies of Cutaneotrichosporon spp. (Trichosporonales, Basidiomycota) reveal imbalanced evolution between nucleotide sequences and chromosome synteny.</title>
        <authorList>
            <person name="Kobayashi Y."/>
            <person name="Kayamori A."/>
            <person name="Aoki K."/>
            <person name="Shiwa Y."/>
            <person name="Matsutani M."/>
            <person name="Fujita N."/>
            <person name="Sugita T."/>
            <person name="Iwasaki W."/>
            <person name="Tanaka N."/>
            <person name="Takashima M."/>
        </authorList>
    </citation>
    <scope>NUCLEOTIDE SEQUENCE</scope>
    <source>
        <strain evidence="1">HIS016</strain>
    </source>
</reference>
<comment type="caution">
    <text evidence="1">The sequence shown here is derived from an EMBL/GenBank/DDBJ whole genome shotgun (WGS) entry which is preliminary data.</text>
</comment>
<keyword evidence="2" id="KW-1185">Reference proteome</keyword>
<sequence>MGDLGQDYNDRRANKRVARSYRGKWRQRCEDLFKREEHFNYDDHFEADNRFDTDNRFDVDSSFDTDDSAHADGAFEADDFFNANGFYDTNDSDGKADHYSLKFPTVTALGFMDIPWPVQIPSCSKESVLANITEGDINPENVRSFLSALAGDEGVDELKVFNEALWYFCPERFDTQILPRIYDSHRCVVQDGVETVWRTLNDIFAHSDSSELILLEAELGEYSHWSTSLRDPNPPTKLPYL</sequence>
<evidence type="ECO:0000313" key="2">
    <source>
        <dbReference type="Proteomes" id="UP001222932"/>
    </source>
</evidence>
<organism evidence="1 2">
    <name type="scientific">Cutaneotrichosporon spelunceum</name>
    <dbReference type="NCBI Taxonomy" id="1672016"/>
    <lineage>
        <taxon>Eukaryota</taxon>
        <taxon>Fungi</taxon>
        <taxon>Dikarya</taxon>
        <taxon>Basidiomycota</taxon>
        <taxon>Agaricomycotina</taxon>
        <taxon>Tremellomycetes</taxon>
        <taxon>Trichosporonales</taxon>
        <taxon>Trichosporonaceae</taxon>
        <taxon>Cutaneotrichosporon</taxon>
    </lineage>
</organism>
<evidence type="ECO:0000313" key="1">
    <source>
        <dbReference type="EMBL" id="GMK56935.1"/>
    </source>
</evidence>
<gene>
    <name evidence="1" type="ORF">CspeluHIS016_0307750</name>
</gene>
<proteinExistence type="predicted"/>